<evidence type="ECO:0000313" key="6">
    <source>
        <dbReference type="Proteomes" id="UP000703661"/>
    </source>
</evidence>
<dbReference type="Pfam" id="PF00668">
    <property type="entry name" value="Condensation"/>
    <property type="match status" value="1"/>
</dbReference>
<dbReference type="GO" id="GO:0005829">
    <property type="term" value="C:cytosol"/>
    <property type="evidence" value="ECO:0007669"/>
    <property type="project" value="TreeGrafter"/>
</dbReference>
<dbReference type="GO" id="GO:0031177">
    <property type="term" value="F:phosphopantetheine binding"/>
    <property type="evidence" value="ECO:0007669"/>
    <property type="project" value="TreeGrafter"/>
</dbReference>
<dbReference type="InterPro" id="IPR000873">
    <property type="entry name" value="AMP-dep_synth/lig_dom"/>
</dbReference>
<feature type="non-terminal residue" evidence="5">
    <location>
        <position position="182"/>
    </location>
</feature>
<dbReference type="SUPFAM" id="SSF56801">
    <property type="entry name" value="Acetyl-CoA synthetase-like"/>
    <property type="match status" value="1"/>
</dbReference>
<name>A0A9P6MCT2_9FUNG</name>
<dbReference type="AlphaFoldDB" id="A0A9P6MCT2"/>
<comment type="caution">
    <text evidence="5">The sequence shown here is derived from an EMBL/GenBank/DDBJ whole genome shotgun (WGS) entry which is preliminary data.</text>
</comment>
<evidence type="ECO:0000259" key="4">
    <source>
        <dbReference type="Pfam" id="PF00668"/>
    </source>
</evidence>
<sequence length="182" mass="19689">MTLKPVEMNYDIVKFDLDLSLCESNGEIVGGLSYSTALFDRSTIERHVGYLHAMLHAMADDATQSIGSVDILSSSERGLLLQTWNSIDIAYQGGLCIHQIFESQVAQSPYAIALVHEEQSMTYTELNARANILAHYLISLGVKPDSLVAICVERSLALVVGILAILKAGGAYVPLDPVYASG</sequence>
<dbReference type="InterPro" id="IPR001242">
    <property type="entry name" value="Condensation_dom"/>
</dbReference>
<organism evidence="5 6">
    <name type="scientific">Entomortierella chlamydospora</name>
    <dbReference type="NCBI Taxonomy" id="101097"/>
    <lineage>
        <taxon>Eukaryota</taxon>
        <taxon>Fungi</taxon>
        <taxon>Fungi incertae sedis</taxon>
        <taxon>Mucoromycota</taxon>
        <taxon>Mortierellomycotina</taxon>
        <taxon>Mortierellomycetes</taxon>
        <taxon>Mortierellales</taxon>
        <taxon>Mortierellaceae</taxon>
        <taxon>Entomortierella</taxon>
    </lineage>
</organism>
<evidence type="ECO:0000259" key="3">
    <source>
        <dbReference type="Pfam" id="PF00501"/>
    </source>
</evidence>
<dbReference type="Pfam" id="PF00501">
    <property type="entry name" value="AMP-binding"/>
    <property type="match status" value="1"/>
</dbReference>
<evidence type="ECO:0000313" key="5">
    <source>
        <dbReference type="EMBL" id="KAF9992077.1"/>
    </source>
</evidence>
<evidence type="ECO:0008006" key="7">
    <source>
        <dbReference type="Google" id="ProtNLM"/>
    </source>
</evidence>
<feature type="domain" description="Condensation" evidence="4">
    <location>
        <begin position="2"/>
        <end position="80"/>
    </location>
</feature>
<dbReference type="PANTHER" id="PTHR45527:SF14">
    <property type="entry name" value="PLIPASTATIN SYNTHASE SUBUNIT B"/>
    <property type="match status" value="1"/>
</dbReference>
<keyword evidence="6" id="KW-1185">Reference proteome</keyword>
<protein>
    <recommendedName>
        <fullName evidence="7">AMP-dependent synthetase/ligase domain-containing protein</fullName>
    </recommendedName>
</protein>
<dbReference type="Proteomes" id="UP000703661">
    <property type="component" value="Unassembled WGS sequence"/>
</dbReference>
<evidence type="ECO:0000256" key="1">
    <source>
        <dbReference type="ARBA" id="ARBA00022450"/>
    </source>
</evidence>
<feature type="domain" description="AMP-dependent synthetase/ligase" evidence="3">
    <location>
        <begin position="101"/>
        <end position="180"/>
    </location>
</feature>
<gene>
    <name evidence="5" type="ORF">BGZ80_008724</name>
</gene>
<proteinExistence type="predicted"/>
<dbReference type="InterPro" id="IPR042099">
    <property type="entry name" value="ANL_N_sf"/>
</dbReference>
<dbReference type="EMBL" id="JAAAID010004834">
    <property type="protein sequence ID" value="KAF9992077.1"/>
    <property type="molecule type" value="Genomic_DNA"/>
</dbReference>
<keyword evidence="1" id="KW-0596">Phosphopantetheine</keyword>
<dbReference type="Gene3D" id="3.40.50.12780">
    <property type="entry name" value="N-terminal domain of ligase-like"/>
    <property type="match status" value="1"/>
</dbReference>
<dbReference type="PANTHER" id="PTHR45527">
    <property type="entry name" value="NONRIBOSOMAL PEPTIDE SYNTHETASE"/>
    <property type="match status" value="1"/>
</dbReference>
<dbReference type="GO" id="GO:0044550">
    <property type="term" value="P:secondary metabolite biosynthetic process"/>
    <property type="evidence" value="ECO:0007669"/>
    <property type="project" value="TreeGrafter"/>
</dbReference>
<keyword evidence="2" id="KW-0597">Phosphoprotein</keyword>
<dbReference type="Gene3D" id="3.30.559.30">
    <property type="entry name" value="Nonribosomal peptide synthetase, condensation domain"/>
    <property type="match status" value="1"/>
</dbReference>
<dbReference type="SUPFAM" id="SSF52777">
    <property type="entry name" value="CoA-dependent acyltransferases"/>
    <property type="match status" value="1"/>
</dbReference>
<accession>A0A9P6MCT2</accession>
<dbReference type="GO" id="GO:0043041">
    <property type="term" value="P:amino acid activation for nonribosomal peptide biosynthetic process"/>
    <property type="evidence" value="ECO:0007669"/>
    <property type="project" value="TreeGrafter"/>
</dbReference>
<reference evidence="5" key="1">
    <citation type="journal article" date="2020" name="Fungal Divers.">
        <title>Resolving the Mortierellaceae phylogeny through synthesis of multi-gene phylogenetics and phylogenomics.</title>
        <authorList>
            <person name="Vandepol N."/>
            <person name="Liber J."/>
            <person name="Desiro A."/>
            <person name="Na H."/>
            <person name="Kennedy M."/>
            <person name="Barry K."/>
            <person name="Grigoriev I.V."/>
            <person name="Miller A.N."/>
            <person name="O'Donnell K."/>
            <person name="Stajich J.E."/>
            <person name="Bonito G."/>
        </authorList>
    </citation>
    <scope>NUCLEOTIDE SEQUENCE</scope>
    <source>
        <strain evidence="5">NRRL 2769</strain>
    </source>
</reference>
<evidence type="ECO:0000256" key="2">
    <source>
        <dbReference type="ARBA" id="ARBA00022553"/>
    </source>
</evidence>
<dbReference type="GO" id="GO:0003824">
    <property type="term" value="F:catalytic activity"/>
    <property type="evidence" value="ECO:0007669"/>
    <property type="project" value="InterPro"/>
</dbReference>